<dbReference type="GO" id="GO:0008422">
    <property type="term" value="F:beta-glucosidase activity"/>
    <property type="evidence" value="ECO:0007669"/>
    <property type="project" value="TreeGrafter"/>
</dbReference>
<protein>
    <submittedName>
        <fullName evidence="6">Aryl-phospho-beta-d-glucosidase bglh</fullName>
    </submittedName>
</protein>
<dbReference type="EMBL" id="AZGM01000003">
    <property type="protein sequence ID" value="KRM30992.1"/>
    <property type="molecule type" value="Genomic_DNA"/>
</dbReference>
<evidence type="ECO:0000256" key="4">
    <source>
        <dbReference type="PROSITE-ProRule" id="PRU10055"/>
    </source>
</evidence>
<evidence type="ECO:0000256" key="1">
    <source>
        <dbReference type="ARBA" id="ARBA00010838"/>
    </source>
</evidence>
<dbReference type="RefSeq" id="WP_047766812.1">
    <property type="nucleotide sequence ID" value="NZ_AZGM01000003.1"/>
</dbReference>
<dbReference type="OrthoDB" id="1688691at2"/>
<sequence length="491" mass="56428">MYATDYPHGFPAGFMWGGASAATQIEGAWNIDGKGLSGAECIVGGGQHNSTHDNVTKAALEKAITDQSTQRYPKRHGNDFYHHYKEDIKLMAEMGFKAYRFSISWSRIFPHGDDPAPNEQGLKFYDRVLAELHHYEIEPVVTLFHYDTPAALTLKYNGWADRRIIRAAKRYTQTVLKRYANQVKYWMTFNEINTGTTGFHATGAIDNDYSPAARLQLRYQALHHQFVAGAIATKQLREINPQSKMGCMIGRDQTYPATSNPTDVVLAQREDQLNLFYPDVQIRGEYPAYMNRYFSDHHIHIQMAAGDQELLKVYHADYLSFSYYTSRVSNSRPLASDKKITVNMARGFNNPYLKGTPWGWLIDPRGLRVTLNEFWDRYRVPLFIVENGLGAVDQLTSTMKVHDDYRIAYLKEHIEQIKEAVSDGVKLIGYLMWSPIDIVSFSTSEMSKRYGLVYVDLDDDGQGTYKRIRKDSFFWYQRVIETNGEKLEEEN</sequence>
<dbReference type="Proteomes" id="UP000051412">
    <property type="component" value="Unassembled WGS sequence"/>
</dbReference>
<feature type="active site" description="Nucleophile" evidence="4">
    <location>
        <position position="386"/>
    </location>
</feature>
<dbReference type="SUPFAM" id="SSF51445">
    <property type="entry name" value="(Trans)glycosidases"/>
    <property type="match status" value="1"/>
</dbReference>
<dbReference type="PROSITE" id="PS00572">
    <property type="entry name" value="GLYCOSYL_HYDROL_F1_1"/>
    <property type="match status" value="1"/>
</dbReference>
<reference evidence="6 7" key="1">
    <citation type="journal article" date="2015" name="Genome Announc.">
        <title>Expanding the biotechnology potential of lactobacilli through comparative genomics of 213 strains and associated genera.</title>
        <authorList>
            <person name="Sun Z."/>
            <person name="Harris H.M."/>
            <person name="McCann A."/>
            <person name="Guo C."/>
            <person name="Argimon S."/>
            <person name="Zhang W."/>
            <person name="Yang X."/>
            <person name="Jeffery I.B."/>
            <person name="Cooney J.C."/>
            <person name="Kagawa T.F."/>
            <person name="Liu W."/>
            <person name="Song Y."/>
            <person name="Salvetti E."/>
            <person name="Wrobel A."/>
            <person name="Rasinkangas P."/>
            <person name="Parkhill J."/>
            <person name="Rea M.C."/>
            <person name="O'Sullivan O."/>
            <person name="Ritari J."/>
            <person name="Douillard F.P."/>
            <person name="Paul Ross R."/>
            <person name="Yang R."/>
            <person name="Briner A.E."/>
            <person name="Felis G.E."/>
            <person name="de Vos W.M."/>
            <person name="Barrangou R."/>
            <person name="Klaenhammer T.R."/>
            <person name="Caufield P.W."/>
            <person name="Cui Y."/>
            <person name="Zhang H."/>
            <person name="O'Toole P.W."/>
        </authorList>
    </citation>
    <scope>NUCLEOTIDE SEQUENCE [LARGE SCALE GENOMIC DNA]</scope>
    <source>
        <strain evidence="6 7">DSM 6035</strain>
    </source>
</reference>
<dbReference type="PATRIC" id="fig|1423782.4.peg.1469"/>
<keyword evidence="3" id="KW-0326">Glycosidase</keyword>
<dbReference type="GO" id="GO:0016052">
    <property type="term" value="P:carbohydrate catabolic process"/>
    <property type="evidence" value="ECO:0007669"/>
    <property type="project" value="TreeGrafter"/>
</dbReference>
<dbReference type="Gene3D" id="3.20.20.80">
    <property type="entry name" value="Glycosidases"/>
    <property type="match status" value="1"/>
</dbReference>
<dbReference type="GO" id="GO:0005829">
    <property type="term" value="C:cytosol"/>
    <property type="evidence" value="ECO:0007669"/>
    <property type="project" value="TreeGrafter"/>
</dbReference>
<proteinExistence type="inferred from homology"/>
<keyword evidence="2" id="KW-0378">Hydrolase</keyword>
<accession>A0A0R1XL88</accession>
<comment type="similarity">
    <text evidence="1 5">Belongs to the glycosyl hydrolase 1 family.</text>
</comment>
<evidence type="ECO:0000256" key="5">
    <source>
        <dbReference type="RuleBase" id="RU003690"/>
    </source>
</evidence>
<gene>
    <name evidence="6" type="ORF">FD32_GL001411</name>
</gene>
<dbReference type="Pfam" id="PF00232">
    <property type="entry name" value="Glyco_hydro_1"/>
    <property type="match status" value="1"/>
</dbReference>
<dbReference type="STRING" id="1423782.FD32_GL001411"/>
<evidence type="ECO:0000256" key="2">
    <source>
        <dbReference type="ARBA" id="ARBA00022801"/>
    </source>
</evidence>
<dbReference type="FunFam" id="3.20.20.80:FF:000004">
    <property type="entry name" value="Beta-glucosidase 6-phospho-beta-glucosidase"/>
    <property type="match status" value="1"/>
</dbReference>
<dbReference type="InterPro" id="IPR001360">
    <property type="entry name" value="Glyco_hydro_1"/>
</dbReference>
<dbReference type="InterPro" id="IPR017853">
    <property type="entry name" value="GH"/>
</dbReference>
<evidence type="ECO:0000313" key="6">
    <source>
        <dbReference type="EMBL" id="KRM30992.1"/>
    </source>
</evidence>
<dbReference type="InterPro" id="IPR018120">
    <property type="entry name" value="Glyco_hydro_1_AS"/>
</dbReference>
<evidence type="ECO:0000313" key="7">
    <source>
        <dbReference type="Proteomes" id="UP000051412"/>
    </source>
</evidence>
<comment type="caution">
    <text evidence="6">The sequence shown here is derived from an EMBL/GenBank/DDBJ whole genome shotgun (WGS) entry which is preliminary data.</text>
</comment>
<evidence type="ECO:0000256" key="3">
    <source>
        <dbReference type="ARBA" id="ARBA00023295"/>
    </source>
</evidence>
<name>A0A0R1XL88_9LACO</name>
<dbReference type="PANTHER" id="PTHR10353:SF122">
    <property type="entry name" value="6-PHOSPHO-BETA-GLUCOSIDASE ASCB-RELATED"/>
    <property type="match status" value="1"/>
</dbReference>
<keyword evidence="7" id="KW-1185">Reference proteome</keyword>
<organism evidence="6 7">
    <name type="scientific">Limosilactobacillus panis DSM 6035</name>
    <dbReference type="NCBI Taxonomy" id="1423782"/>
    <lineage>
        <taxon>Bacteria</taxon>
        <taxon>Bacillati</taxon>
        <taxon>Bacillota</taxon>
        <taxon>Bacilli</taxon>
        <taxon>Lactobacillales</taxon>
        <taxon>Lactobacillaceae</taxon>
        <taxon>Limosilactobacillus</taxon>
    </lineage>
</organism>
<dbReference type="AlphaFoldDB" id="A0A0R1XL88"/>
<dbReference type="PANTHER" id="PTHR10353">
    <property type="entry name" value="GLYCOSYL HYDROLASE"/>
    <property type="match status" value="1"/>
</dbReference>
<dbReference type="PRINTS" id="PR00131">
    <property type="entry name" value="GLHYDRLASE1"/>
</dbReference>